<feature type="transmembrane region" description="Helical" evidence="7">
    <location>
        <begin position="20"/>
        <end position="39"/>
    </location>
</feature>
<dbReference type="PANTHER" id="PTHR33452">
    <property type="entry name" value="OXIDOREDUCTASE CATD-RELATED"/>
    <property type="match status" value="1"/>
</dbReference>
<dbReference type="Proteomes" id="UP000281112">
    <property type="component" value="Unassembled WGS sequence"/>
</dbReference>
<keyword evidence="5 7" id="KW-1133">Transmembrane helix</keyword>
<evidence type="ECO:0000256" key="3">
    <source>
        <dbReference type="ARBA" id="ARBA00022475"/>
    </source>
</evidence>
<evidence type="ECO:0000256" key="2">
    <source>
        <dbReference type="ARBA" id="ARBA00006679"/>
    </source>
</evidence>
<keyword evidence="4 7" id="KW-0812">Transmembrane</keyword>
<evidence type="ECO:0000256" key="7">
    <source>
        <dbReference type="SAM" id="Phobius"/>
    </source>
</evidence>
<dbReference type="OrthoDB" id="280866at2"/>
<evidence type="ECO:0000256" key="5">
    <source>
        <dbReference type="ARBA" id="ARBA00022989"/>
    </source>
</evidence>
<evidence type="ECO:0000256" key="1">
    <source>
        <dbReference type="ARBA" id="ARBA00004651"/>
    </source>
</evidence>
<dbReference type="AlphaFoldDB" id="A0A3N9U496"/>
<evidence type="ECO:0000256" key="4">
    <source>
        <dbReference type="ARBA" id="ARBA00022692"/>
    </source>
</evidence>
<comment type="subcellular location">
    <subcellularLocation>
        <location evidence="1">Cell membrane</location>
        <topology evidence="1">Multi-pass membrane protein</topology>
    </subcellularLocation>
</comment>
<comment type="caution">
    <text evidence="8">The sequence shown here is derived from an EMBL/GenBank/DDBJ whole genome shotgun (WGS) entry which is preliminary data.</text>
</comment>
<dbReference type="GO" id="GO:0005886">
    <property type="term" value="C:plasma membrane"/>
    <property type="evidence" value="ECO:0007669"/>
    <property type="project" value="UniProtKB-SubCell"/>
</dbReference>
<dbReference type="PANTHER" id="PTHR33452:SF1">
    <property type="entry name" value="INNER MEMBRANE PROTEIN YPHA-RELATED"/>
    <property type="match status" value="1"/>
</dbReference>
<dbReference type="InterPro" id="IPR032808">
    <property type="entry name" value="DoxX"/>
</dbReference>
<dbReference type="InterPro" id="IPR051907">
    <property type="entry name" value="DoxX-like_oxidoreductase"/>
</dbReference>
<accession>A0A3N9U496</accession>
<feature type="transmembrane region" description="Helical" evidence="7">
    <location>
        <begin position="116"/>
        <end position="136"/>
    </location>
</feature>
<comment type="similarity">
    <text evidence="2">Belongs to the DoxX family.</text>
</comment>
<gene>
    <name evidence="8" type="ORF">EES38_07455</name>
</gene>
<name>A0A3N9U496_9VIBR</name>
<keyword evidence="3" id="KW-1003">Cell membrane</keyword>
<evidence type="ECO:0000313" key="8">
    <source>
        <dbReference type="EMBL" id="RQW64402.1"/>
    </source>
</evidence>
<evidence type="ECO:0000313" key="9">
    <source>
        <dbReference type="Proteomes" id="UP000281112"/>
    </source>
</evidence>
<dbReference type="RefSeq" id="WP_124936524.1">
    <property type="nucleotide sequence ID" value="NZ_RJVQ01000002.1"/>
</dbReference>
<organism evidence="8 9">
    <name type="scientific">Vibrio viridaestus</name>
    <dbReference type="NCBI Taxonomy" id="2487322"/>
    <lineage>
        <taxon>Bacteria</taxon>
        <taxon>Pseudomonadati</taxon>
        <taxon>Pseudomonadota</taxon>
        <taxon>Gammaproteobacteria</taxon>
        <taxon>Vibrionales</taxon>
        <taxon>Vibrionaceae</taxon>
        <taxon>Vibrio</taxon>
    </lineage>
</organism>
<keyword evidence="6 7" id="KW-0472">Membrane</keyword>
<protein>
    <submittedName>
        <fullName evidence="8">DoxX family protein</fullName>
    </submittedName>
</protein>
<keyword evidence="9" id="KW-1185">Reference proteome</keyword>
<evidence type="ECO:0000256" key="6">
    <source>
        <dbReference type="ARBA" id="ARBA00023136"/>
    </source>
</evidence>
<dbReference type="Pfam" id="PF07681">
    <property type="entry name" value="DoxX"/>
    <property type="match status" value="1"/>
</dbReference>
<dbReference type="EMBL" id="RJVQ01000002">
    <property type="protein sequence ID" value="RQW64402.1"/>
    <property type="molecule type" value="Genomic_DNA"/>
</dbReference>
<proteinExistence type="inferred from homology"/>
<reference evidence="8 9" key="1">
    <citation type="submission" date="2018-11" db="EMBL/GenBank/DDBJ databases">
        <title>Vibrio LJC006 sp. nov., isolated from seawater during the bloom of the enteromorpha.</title>
        <authorList>
            <person name="Liang J."/>
        </authorList>
    </citation>
    <scope>NUCLEOTIDE SEQUENCE [LARGE SCALE GENOMIC DNA]</scope>
    <source>
        <strain evidence="8 9">LJC006</strain>
    </source>
</reference>
<sequence>MRALIRFTDNIFSHDDLGKAILRISFGVMFLLHGIHKIYGGTAFIQGLFVQKGLPGFFAYGVYLGEVIVPILIIIGLFTRLASIIWIGTGLVVIWLMHSENLFTLNKLGAWTAEGIGVYLFAAIALLFLGAGKYSFDAKAQRNHL</sequence>
<feature type="transmembrane region" description="Helical" evidence="7">
    <location>
        <begin position="71"/>
        <end position="96"/>
    </location>
</feature>